<name>A0AAV6YEX7_9LAMI</name>
<feature type="chain" id="PRO_5043832154" evidence="1">
    <location>
        <begin position="29"/>
        <end position="74"/>
    </location>
</feature>
<keyword evidence="1" id="KW-0732">Signal</keyword>
<proteinExistence type="predicted"/>
<sequence length="74" mass="8246">MRNFVSGILWCVFLVVLFTSCTLHEGYALEAEMVPLVEAEKMMMMVNESRRKLGPLDSALSLPRLVIASDAISN</sequence>
<dbReference type="PROSITE" id="PS51257">
    <property type="entry name" value="PROKAR_LIPOPROTEIN"/>
    <property type="match status" value="1"/>
</dbReference>
<dbReference type="EMBL" id="WHWC01000001">
    <property type="protein sequence ID" value="KAG8390752.1"/>
    <property type="molecule type" value="Genomic_DNA"/>
</dbReference>
<comment type="caution">
    <text evidence="2">The sequence shown here is derived from an EMBL/GenBank/DDBJ whole genome shotgun (WGS) entry which is preliminary data.</text>
</comment>
<reference evidence="2" key="1">
    <citation type="submission" date="2019-10" db="EMBL/GenBank/DDBJ databases">
        <authorList>
            <person name="Zhang R."/>
            <person name="Pan Y."/>
            <person name="Wang J."/>
            <person name="Ma R."/>
            <person name="Yu S."/>
        </authorList>
    </citation>
    <scope>NUCLEOTIDE SEQUENCE</scope>
    <source>
        <strain evidence="2">LA-IB0</strain>
        <tissue evidence="2">Leaf</tissue>
    </source>
</reference>
<gene>
    <name evidence="2" type="ORF">BUALT_Bualt01G0116200</name>
</gene>
<accession>A0AAV6YEX7</accession>
<evidence type="ECO:0000256" key="1">
    <source>
        <dbReference type="SAM" id="SignalP"/>
    </source>
</evidence>
<evidence type="ECO:0000313" key="2">
    <source>
        <dbReference type="EMBL" id="KAG8390752.1"/>
    </source>
</evidence>
<dbReference type="Proteomes" id="UP000826271">
    <property type="component" value="Unassembled WGS sequence"/>
</dbReference>
<organism evidence="2 3">
    <name type="scientific">Buddleja alternifolia</name>
    <dbReference type="NCBI Taxonomy" id="168488"/>
    <lineage>
        <taxon>Eukaryota</taxon>
        <taxon>Viridiplantae</taxon>
        <taxon>Streptophyta</taxon>
        <taxon>Embryophyta</taxon>
        <taxon>Tracheophyta</taxon>
        <taxon>Spermatophyta</taxon>
        <taxon>Magnoliopsida</taxon>
        <taxon>eudicotyledons</taxon>
        <taxon>Gunneridae</taxon>
        <taxon>Pentapetalae</taxon>
        <taxon>asterids</taxon>
        <taxon>lamiids</taxon>
        <taxon>Lamiales</taxon>
        <taxon>Scrophulariaceae</taxon>
        <taxon>Buddlejeae</taxon>
        <taxon>Buddleja</taxon>
    </lineage>
</organism>
<protein>
    <submittedName>
        <fullName evidence="2">Uncharacterized protein</fullName>
    </submittedName>
</protein>
<evidence type="ECO:0000313" key="3">
    <source>
        <dbReference type="Proteomes" id="UP000826271"/>
    </source>
</evidence>
<dbReference type="AlphaFoldDB" id="A0AAV6YEX7"/>
<keyword evidence="3" id="KW-1185">Reference proteome</keyword>
<feature type="signal peptide" evidence="1">
    <location>
        <begin position="1"/>
        <end position="28"/>
    </location>
</feature>